<keyword evidence="7" id="KW-0863">Zinc-finger</keyword>
<dbReference type="SMART" id="SM00493">
    <property type="entry name" value="TOPRIM"/>
    <property type="match status" value="1"/>
</dbReference>
<dbReference type="PROSITE" id="PS50880">
    <property type="entry name" value="TOPRIM"/>
    <property type="match status" value="1"/>
</dbReference>
<dbReference type="GO" id="GO:0003899">
    <property type="term" value="F:DNA-directed RNA polymerase activity"/>
    <property type="evidence" value="ECO:0007669"/>
    <property type="project" value="UniProtKB-UniRule"/>
</dbReference>
<dbReference type="Pfam" id="PF01807">
    <property type="entry name" value="Zn_ribbon_DnaG"/>
    <property type="match status" value="1"/>
</dbReference>
<evidence type="ECO:0000259" key="14">
    <source>
        <dbReference type="PROSITE" id="PS50880"/>
    </source>
</evidence>
<feature type="domain" description="Toprim" evidence="14">
    <location>
        <begin position="261"/>
        <end position="342"/>
    </location>
</feature>
<keyword evidence="8 13" id="KW-0862">Zinc</keyword>
<dbReference type="CDD" id="cd03364">
    <property type="entry name" value="TOPRIM_DnaG_primases"/>
    <property type="match status" value="1"/>
</dbReference>
<dbReference type="Gene3D" id="3.40.1360.10">
    <property type="match status" value="1"/>
</dbReference>
<evidence type="ECO:0000256" key="1">
    <source>
        <dbReference type="ARBA" id="ARBA00022478"/>
    </source>
</evidence>
<dbReference type="Gene3D" id="3.90.980.10">
    <property type="entry name" value="DNA primase, catalytic core, N-terminal domain"/>
    <property type="match status" value="1"/>
</dbReference>
<dbReference type="InterPro" id="IPR002694">
    <property type="entry name" value="Znf_CHC2"/>
</dbReference>
<comment type="similarity">
    <text evidence="12 13">Belongs to the DnaG primase family.</text>
</comment>
<accession>F0P1D4</accession>
<dbReference type="SMART" id="SM00400">
    <property type="entry name" value="ZnF_CHCC"/>
    <property type="match status" value="1"/>
</dbReference>
<keyword evidence="9" id="KW-0460">Magnesium</keyword>
<keyword evidence="5 12" id="KW-0235">DNA replication</keyword>
<evidence type="ECO:0000256" key="6">
    <source>
        <dbReference type="ARBA" id="ARBA00022723"/>
    </source>
</evidence>
<evidence type="ECO:0000256" key="7">
    <source>
        <dbReference type="ARBA" id="ARBA00022771"/>
    </source>
</evidence>
<dbReference type="Gene3D" id="3.90.580.10">
    <property type="entry name" value="Zinc finger, CHC2-type domain"/>
    <property type="match status" value="1"/>
</dbReference>
<dbReference type="GO" id="GO:1990077">
    <property type="term" value="C:primosome complex"/>
    <property type="evidence" value="ECO:0007669"/>
    <property type="project" value="UniProtKB-KW"/>
</dbReference>
<comment type="function">
    <text evidence="12 13">RNA polymerase that catalyzes the synthesis of short RNA molecules used as primers for DNA polymerase during DNA replication.</text>
</comment>
<keyword evidence="11 12" id="KW-0804">Transcription</keyword>
<proteinExistence type="inferred from homology"/>
<evidence type="ECO:0000256" key="5">
    <source>
        <dbReference type="ARBA" id="ARBA00022705"/>
    </source>
</evidence>
<dbReference type="InterPro" id="IPR050219">
    <property type="entry name" value="DnaG_primase"/>
</dbReference>
<protein>
    <recommendedName>
        <fullName evidence="12 13">DNA primase</fullName>
        <ecNumber evidence="12">2.7.7.101</ecNumber>
    </recommendedName>
</protein>
<dbReference type="InterPro" id="IPR006295">
    <property type="entry name" value="DNA_primase_DnaG"/>
</dbReference>
<dbReference type="InterPro" id="IPR013264">
    <property type="entry name" value="DNAG_N"/>
</dbReference>
<gene>
    <name evidence="12" type="primary">dnaG</name>
    <name evidence="15" type="ordered locus">Weevi_1972</name>
</gene>
<dbReference type="OrthoDB" id="9803773at2"/>
<evidence type="ECO:0000256" key="4">
    <source>
        <dbReference type="ARBA" id="ARBA00022695"/>
    </source>
</evidence>
<dbReference type="PANTHER" id="PTHR30313">
    <property type="entry name" value="DNA PRIMASE"/>
    <property type="match status" value="1"/>
</dbReference>
<sequence length="643" mass="74271">MITQKTIDEIFDTARVEEVIGDFVQLKRAGANLKGLSPFANEKTPSFVVSPGKQIWKDFSSGRGGNVVTFLMEIEQFSYPEALRWLAKKYNIEVEEDRSFAPENNEAIKNKESLFLITEAANKFFQQQLHQTEEGISIGLSYFKERGFTKQIIEKFQLGYSPSAWDAFANFAEEKGYAKNIIEQSGLVIYKEDKKFDRFRERVIFPIFSYSGRTLGFGGRVLRNDRKNAAKYLNSPENEIYHKSKVLYGLYQSKQSIIRQNQCLLVEGYTDVLALHQAGIENVVSSSGTALTKEQILLIKRLTPNITILYDGDAAGIKASFRGIDLILEQEMNVRVLLFPDGQDPDSFAKNHTEEEIKNFIDENATDFIQFKAKILMEDAENDPIKKAELTRNIVESIALIPNLIQQEIYIEETAKLMQVSNKVLFKELAQYTKKINQQPTKEEKKDSAELTIQKSNLNEVVDPIVIVEEKIIQLILQFGDKVIQLHDENNEQYETTVIEEVLDQLEADNLQFQNPFYQKILDDVIVGYEKDELRTSDFFIKIMDEEITNFTSQALISPYHVSKNWKEKQQIYIKDIEHNIDKEVKDTLLNFKSLYVQNEIKKLLPLTQSSDFEGEVRIEILEKIMRLTKLKNYLNHFLNRVV</sequence>
<dbReference type="EC" id="2.7.7.101" evidence="12"/>
<evidence type="ECO:0000256" key="3">
    <source>
        <dbReference type="ARBA" id="ARBA00022679"/>
    </source>
</evidence>
<dbReference type="KEGG" id="wvi:Weevi_1972"/>
<dbReference type="EMBL" id="CP002455">
    <property type="protein sequence ID" value="ADX68648.1"/>
    <property type="molecule type" value="Genomic_DNA"/>
</dbReference>
<comment type="caution">
    <text evidence="12">Lacks conserved residue(s) required for the propagation of feature annotation.</text>
</comment>
<dbReference type="STRING" id="865938.Weevi_1972"/>
<evidence type="ECO:0000256" key="9">
    <source>
        <dbReference type="ARBA" id="ARBA00022842"/>
    </source>
</evidence>
<dbReference type="InterPro" id="IPR006171">
    <property type="entry name" value="TOPRIM_dom"/>
</dbReference>
<name>F0P1D4_WEEVC</name>
<evidence type="ECO:0000313" key="15">
    <source>
        <dbReference type="EMBL" id="ADX68648.1"/>
    </source>
</evidence>
<dbReference type="InterPro" id="IPR037068">
    <property type="entry name" value="DNA_primase_core_N_sf"/>
</dbReference>
<reference evidence="15 16" key="1">
    <citation type="journal article" date="2011" name="Stand. Genomic Sci.">
        <title>Complete genome sequence of Weeksella virosa type strain (9751).</title>
        <authorList>
            <person name="Lang E."/>
            <person name="Teshima H."/>
            <person name="Lucas S."/>
            <person name="Lapidus A."/>
            <person name="Hammon N."/>
            <person name="Deshpande S."/>
            <person name="Nolan M."/>
            <person name="Cheng J.F."/>
            <person name="Pitluck S."/>
            <person name="Liolios K."/>
            <person name="Pagani I."/>
            <person name="Mikhailova N."/>
            <person name="Ivanova N."/>
            <person name="Mavromatis K."/>
            <person name="Pati A."/>
            <person name="Tapia R."/>
            <person name="Han C."/>
            <person name="Goodwin L."/>
            <person name="Chen A."/>
            <person name="Palaniappan K."/>
            <person name="Land M."/>
            <person name="Hauser L."/>
            <person name="Chang Y.J."/>
            <person name="Jeffries C.D."/>
            <person name="Brambilla E.M."/>
            <person name="Kopitz M."/>
            <person name="Rohde M."/>
            <person name="Goker M."/>
            <person name="Tindall B.J."/>
            <person name="Detter J.C."/>
            <person name="Woyke T."/>
            <person name="Bristow J."/>
            <person name="Eisen J.A."/>
            <person name="Markowitz V."/>
            <person name="Hugenholtz P."/>
            <person name="Klenk H.P."/>
            <person name="Kyrpides N.C."/>
        </authorList>
    </citation>
    <scope>NUCLEOTIDE SEQUENCE [LARGE SCALE GENOMIC DNA]</scope>
    <source>
        <strain evidence="16">ATCC 43766 / DSM 16922 / JCM 21250 / NBRC 16016 / NCTC 11634 / CL345/78</strain>
    </source>
</reference>
<evidence type="ECO:0000256" key="2">
    <source>
        <dbReference type="ARBA" id="ARBA00022515"/>
    </source>
</evidence>
<dbReference type="NCBIfam" id="TIGR01391">
    <property type="entry name" value="dnaG"/>
    <property type="match status" value="1"/>
</dbReference>
<dbReference type="SUPFAM" id="SSF56731">
    <property type="entry name" value="DNA primase core"/>
    <property type="match status" value="1"/>
</dbReference>
<dbReference type="GO" id="GO:0003677">
    <property type="term" value="F:DNA binding"/>
    <property type="evidence" value="ECO:0007669"/>
    <property type="project" value="UniProtKB-KW"/>
</dbReference>
<dbReference type="HAMAP" id="MF_00974">
    <property type="entry name" value="DNA_primase_DnaG"/>
    <property type="match status" value="1"/>
</dbReference>
<comment type="cofactor">
    <cofactor evidence="13">
        <name>Zn(2+)</name>
        <dbReference type="ChEBI" id="CHEBI:29105"/>
    </cofactor>
    <text evidence="13">Binds 1 zinc ion per monomer.</text>
</comment>
<dbReference type="HOGENOM" id="CLU_013501_3_0_10"/>
<dbReference type="GO" id="GO:0006269">
    <property type="term" value="P:DNA replication, synthesis of primer"/>
    <property type="evidence" value="ECO:0007669"/>
    <property type="project" value="UniProtKB-UniRule"/>
</dbReference>
<evidence type="ECO:0000256" key="11">
    <source>
        <dbReference type="ARBA" id="ARBA00023163"/>
    </source>
</evidence>
<dbReference type="Pfam" id="PF13155">
    <property type="entry name" value="Toprim_2"/>
    <property type="match status" value="1"/>
</dbReference>
<keyword evidence="6 13" id="KW-0479">Metal-binding</keyword>
<dbReference type="GO" id="GO:0005737">
    <property type="term" value="C:cytoplasm"/>
    <property type="evidence" value="ECO:0007669"/>
    <property type="project" value="TreeGrafter"/>
</dbReference>
<dbReference type="RefSeq" id="WP_013599036.1">
    <property type="nucleotide sequence ID" value="NC_015144.1"/>
</dbReference>
<dbReference type="GO" id="GO:0000428">
    <property type="term" value="C:DNA-directed RNA polymerase complex"/>
    <property type="evidence" value="ECO:0007669"/>
    <property type="project" value="UniProtKB-KW"/>
</dbReference>
<evidence type="ECO:0000256" key="13">
    <source>
        <dbReference type="PIRNR" id="PIRNR002811"/>
    </source>
</evidence>
<dbReference type="Proteomes" id="UP000008641">
    <property type="component" value="Chromosome"/>
</dbReference>
<evidence type="ECO:0000256" key="8">
    <source>
        <dbReference type="ARBA" id="ARBA00022833"/>
    </source>
</evidence>
<dbReference type="AlphaFoldDB" id="F0P1D4"/>
<comment type="catalytic activity">
    <reaction evidence="12">
        <text>ssDNA + n NTP = ssDNA/pppN(pN)n-1 hybrid + (n-1) diphosphate.</text>
        <dbReference type="EC" id="2.7.7.101"/>
    </reaction>
</comment>
<keyword evidence="10 12" id="KW-0238">DNA-binding</keyword>
<dbReference type="PIRSF" id="PIRSF002811">
    <property type="entry name" value="DnaG"/>
    <property type="match status" value="1"/>
</dbReference>
<evidence type="ECO:0000256" key="10">
    <source>
        <dbReference type="ARBA" id="ARBA00023125"/>
    </source>
</evidence>
<keyword evidence="4 12" id="KW-0548">Nucleotidyltransferase</keyword>
<dbReference type="Pfam" id="PF08275">
    <property type="entry name" value="DNAG_N"/>
    <property type="match status" value="1"/>
</dbReference>
<organism evidence="15 16">
    <name type="scientific">Weeksella virosa (strain ATCC 43766 / DSM 16922 / JCM 21250 / CCUG 30538 / CDC 9751 / IAM 14551 / NBRC 16016 / NCTC 11634 / CL345/78)</name>
    <dbReference type="NCBI Taxonomy" id="865938"/>
    <lineage>
        <taxon>Bacteria</taxon>
        <taxon>Pseudomonadati</taxon>
        <taxon>Bacteroidota</taxon>
        <taxon>Flavobacteriia</taxon>
        <taxon>Flavobacteriales</taxon>
        <taxon>Weeksellaceae</taxon>
        <taxon>Weeksella</taxon>
    </lineage>
</organism>
<dbReference type="SUPFAM" id="SSF57783">
    <property type="entry name" value="Zinc beta-ribbon"/>
    <property type="match status" value="1"/>
</dbReference>
<dbReference type="PANTHER" id="PTHR30313:SF2">
    <property type="entry name" value="DNA PRIMASE"/>
    <property type="match status" value="1"/>
</dbReference>
<keyword evidence="2 12" id="KW-0639">Primosome</keyword>
<evidence type="ECO:0000313" key="16">
    <source>
        <dbReference type="Proteomes" id="UP000008641"/>
    </source>
</evidence>
<keyword evidence="1 12" id="KW-0240">DNA-directed RNA polymerase</keyword>
<reference evidence="16" key="2">
    <citation type="journal article" date="2011" name="Stand. Genomic Sci.">
        <title>Complete genome sequence of Weeksella virosa type strain (9751T).</title>
        <authorList>
            <person name="Lang E."/>
            <person name="Teshima H."/>
            <person name="Lucas S."/>
            <person name="Lapidus A."/>
            <person name="Hammon N."/>
            <person name="Deshpande S."/>
            <person name="Nolan M."/>
            <person name="Cheng J."/>
            <person name="Pitluck S."/>
            <person name="Liolios K."/>
            <person name="Pagani I."/>
            <person name="Mikhailova N."/>
            <person name="Ivanova N."/>
            <person name="Mavromatis K."/>
            <person name="Pati A."/>
            <person name="Tapia R."/>
            <person name="Han C."/>
            <person name="Goodwin L."/>
            <person name="Chen A."/>
            <person name="Palaniappan K."/>
            <person name="Land M."/>
            <person name="Hauser L."/>
            <person name="Chang Y."/>
            <person name="Jeffries C."/>
            <person name="Brambilla E."/>
            <person name="Kopitz M."/>
            <person name="Rohde M."/>
            <person name="Goker M."/>
            <person name="Tindall B."/>
            <person name="Detter J."/>
            <person name="Woyke T."/>
            <person name="Bristow J."/>
            <person name="Eisen J."/>
            <person name="Markowitz V."/>
            <person name="Hugenholtz P."/>
            <person name="Klenk H."/>
            <person name="Kyrpides N."/>
        </authorList>
    </citation>
    <scope>NUCLEOTIDE SEQUENCE [LARGE SCALE GENOMIC DNA]</scope>
    <source>
        <strain evidence="16">ATCC 43766 / DSM 16922 / JCM 21250 / NBRC 16016 / NCTC 11634 / CL345/78</strain>
    </source>
</reference>
<comment type="subunit">
    <text evidence="12">Monomer. Interacts with DnaB.</text>
</comment>
<dbReference type="FunFam" id="3.40.1360.10:FF:000002">
    <property type="entry name" value="DNA primase"/>
    <property type="match status" value="1"/>
</dbReference>
<dbReference type="GO" id="GO:0008270">
    <property type="term" value="F:zinc ion binding"/>
    <property type="evidence" value="ECO:0007669"/>
    <property type="project" value="UniProtKB-KW"/>
</dbReference>
<dbReference type="InterPro" id="IPR030846">
    <property type="entry name" value="DnaG_bac"/>
</dbReference>
<dbReference type="eggNOG" id="COG0358">
    <property type="taxonomic scope" value="Bacteria"/>
</dbReference>
<evidence type="ECO:0000256" key="12">
    <source>
        <dbReference type="HAMAP-Rule" id="MF_00974"/>
    </source>
</evidence>
<keyword evidence="16" id="KW-1185">Reference proteome</keyword>
<dbReference type="InterPro" id="IPR036977">
    <property type="entry name" value="DNA_primase_Znf_CHC2"/>
</dbReference>
<dbReference type="InterPro" id="IPR034151">
    <property type="entry name" value="TOPRIM_DnaG_bac"/>
</dbReference>
<keyword evidence="3 12" id="KW-0808">Transferase</keyword>
<dbReference type="FunFam" id="3.90.580.10:FF:000001">
    <property type="entry name" value="DNA primase"/>
    <property type="match status" value="1"/>
</dbReference>